<comment type="caution">
    <text evidence="4">The sequence shown here is derived from an EMBL/GenBank/DDBJ whole genome shotgun (WGS) entry which is preliminary data.</text>
</comment>
<evidence type="ECO:0000313" key="5">
    <source>
        <dbReference type="Proteomes" id="UP000523196"/>
    </source>
</evidence>
<dbReference type="InterPro" id="IPR011050">
    <property type="entry name" value="Pectin_lyase_fold/virulence"/>
</dbReference>
<evidence type="ECO:0000256" key="3">
    <source>
        <dbReference type="SAM" id="SignalP"/>
    </source>
</evidence>
<protein>
    <submittedName>
        <fullName evidence="4">Pectate lyase</fullName>
    </submittedName>
</protein>
<dbReference type="RefSeq" id="WP_182688082.1">
    <property type="nucleotide sequence ID" value="NZ_JACHTF010000013.1"/>
</dbReference>
<gene>
    <name evidence="4" type="ORF">H4F98_12295</name>
</gene>
<evidence type="ECO:0000256" key="1">
    <source>
        <dbReference type="ARBA" id="ARBA00022723"/>
    </source>
</evidence>
<keyword evidence="4" id="KW-0456">Lyase</keyword>
<evidence type="ECO:0000256" key="2">
    <source>
        <dbReference type="ARBA" id="ARBA00023180"/>
    </source>
</evidence>
<accession>A0A7W3Y6S6</accession>
<organism evidence="4 5">
    <name type="scientific">Marilutibacter spongiae</name>
    <dbReference type="NCBI Taxonomy" id="2025720"/>
    <lineage>
        <taxon>Bacteria</taxon>
        <taxon>Pseudomonadati</taxon>
        <taxon>Pseudomonadota</taxon>
        <taxon>Gammaproteobacteria</taxon>
        <taxon>Lysobacterales</taxon>
        <taxon>Lysobacteraceae</taxon>
        <taxon>Marilutibacter</taxon>
    </lineage>
</organism>
<dbReference type="InterPro" id="IPR012334">
    <property type="entry name" value="Pectin_lyas_fold"/>
</dbReference>
<dbReference type="PANTHER" id="PTHR42970">
    <property type="entry name" value="PECTATE LYASE C-RELATED"/>
    <property type="match status" value="1"/>
</dbReference>
<keyword evidence="2" id="KW-0325">Glycoprotein</keyword>
<feature type="chain" id="PRO_5031176940" evidence="3">
    <location>
        <begin position="32"/>
        <end position="449"/>
    </location>
</feature>
<proteinExistence type="predicted"/>
<feature type="signal peptide" evidence="3">
    <location>
        <begin position="1"/>
        <end position="31"/>
    </location>
</feature>
<dbReference type="InterPro" id="IPR052063">
    <property type="entry name" value="Polysaccharide_Lyase_1"/>
</dbReference>
<dbReference type="GO" id="GO:0046872">
    <property type="term" value="F:metal ion binding"/>
    <property type="evidence" value="ECO:0007669"/>
    <property type="project" value="UniProtKB-KW"/>
</dbReference>
<keyword evidence="5" id="KW-1185">Reference proteome</keyword>
<dbReference type="Gene3D" id="2.160.20.10">
    <property type="entry name" value="Single-stranded right-handed beta-helix, Pectin lyase-like"/>
    <property type="match status" value="1"/>
</dbReference>
<keyword evidence="1" id="KW-0479">Metal-binding</keyword>
<evidence type="ECO:0000313" key="4">
    <source>
        <dbReference type="EMBL" id="MBB1061350.1"/>
    </source>
</evidence>
<dbReference type="SUPFAM" id="SSF51126">
    <property type="entry name" value="Pectin lyase-like"/>
    <property type="match status" value="1"/>
</dbReference>
<keyword evidence="3" id="KW-0732">Signal</keyword>
<dbReference type="EMBL" id="JACHTF010000013">
    <property type="protein sequence ID" value="MBB1061350.1"/>
    <property type="molecule type" value="Genomic_DNA"/>
</dbReference>
<dbReference type="GO" id="GO:0016829">
    <property type="term" value="F:lyase activity"/>
    <property type="evidence" value="ECO:0007669"/>
    <property type="project" value="UniProtKB-KW"/>
</dbReference>
<dbReference type="PANTHER" id="PTHR42970:SF1">
    <property type="entry name" value="PECTATE LYASE C-RELATED"/>
    <property type="match status" value="1"/>
</dbReference>
<sequence length="449" mass="48121">MQSISSSPVRWTGALALLLSMAMLGAPPAVAAADPQALAFPGAQGWAAHTPGGRGGRIIKVTTLEAEGPGSFSEAVKAKGPRTVVFEVGGVIDLGMKTVRIDEPFLTIAGQTAPQPGVTFIKGGLVVAAHDVVIRHIRVRPGDGGLPKMAGVDFDAITTMRGAHDVIVDHCSLTWATDENLSASSTRFAGESEAEWMQNASRRITFSNNIIAEGLAHATHGKGEHSKGSLIHDHVNDVLIVGNLYAHNYERNPLFKGGARGQVINNLVYDPGQRAMHYNLIAEEWIGHPYSRGQMVSRGNVMRAGISTEELAFFTIGGSGDVDVFFEDNLALDRIGRPLPMEGRYTTAPVEVKPMARAPALPFGVELLPSAQVQDAVIATAGARPWDRDDTDRRILADTIEGRGTIIDSQDQVGGYPAHAPTRQAFVAADWNLDTMEPLKPLDRREPLK</sequence>
<dbReference type="AlphaFoldDB" id="A0A7W3Y6S6"/>
<reference evidence="4 5" key="1">
    <citation type="submission" date="2020-08" db="EMBL/GenBank/DDBJ databases">
        <authorList>
            <person name="Xu S."/>
            <person name="Li A."/>
        </authorList>
    </citation>
    <scope>NUCLEOTIDE SEQUENCE [LARGE SCALE GENOMIC DNA]</scope>
    <source>
        <strain evidence="4 5">119BY6-57</strain>
    </source>
</reference>
<name>A0A7W3Y6S6_9GAMM</name>
<dbReference type="Proteomes" id="UP000523196">
    <property type="component" value="Unassembled WGS sequence"/>
</dbReference>